<gene>
    <name evidence="2" type="ORF">PPOP_3281</name>
</gene>
<dbReference type="Pfam" id="PF13333">
    <property type="entry name" value="rve_2"/>
    <property type="match status" value="1"/>
</dbReference>
<name>M9LRC9_PAEPP</name>
<evidence type="ECO:0000259" key="1">
    <source>
        <dbReference type="Pfam" id="PF13333"/>
    </source>
</evidence>
<sequence length="75" mass="9057">MKDELEYKECTSIDELRIRINEYIHFYNTGRYQWTLKKMTPNQYEATEELAFFFGGGADSIKRRHSPRVLEMNVF</sequence>
<feature type="non-terminal residue" evidence="2">
    <location>
        <position position="75"/>
    </location>
</feature>
<proteinExistence type="predicted"/>
<evidence type="ECO:0000313" key="2">
    <source>
        <dbReference type="EMBL" id="GAC43881.1"/>
    </source>
</evidence>
<dbReference type="AlphaFoldDB" id="M9LRC9"/>
<comment type="caution">
    <text evidence="2">The sequence shown here is derived from an EMBL/GenBank/DDBJ whole genome shotgun (WGS) entry which is preliminary data.</text>
</comment>
<evidence type="ECO:0000313" key="3">
    <source>
        <dbReference type="Proteomes" id="UP000029453"/>
    </source>
</evidence>
<accession>M9LRC9</accession>
<protein>
    <submittedName>
        <fullName evidence="2">Transposase and inactivated derivative</fullName>
    </submittedName>
</protein>
<reference evidence="2 3" key="1">
    <citation type="submission" date="2012-10" db="EMBL/GenBank/DDBJ databases">
        <title>Draft Genome Sequence of Paenibacillus popilliae ATCC 14706T.</title>
        <authorList>
            <person name="Iiyama K."/>
            <person name="Mori K."/>
            <person name="Mon H."/>
            <person name="Chieda Y."/>
            <person name="Lee J.M."/>
            <person name="Kusakabe T."/>
            <person name="Tashiro K."/>
            <person name="Asano S."/>
            <person name="Yasunaga-Aoki C."/>
            <person name="Shimizu S."/>
        </authorList>
    </citation>
    <scope>NUCLEOTIDE SEQUENCE [LARGE SCALE GENOMIC DNA]</scope>
    <source>
        <strain evidence="2 3">ATCC 14706</strain>
    </source>
</reference>
<dbReference type="InterPro" id="IPR001584">
    <property type="entry name" value="Integrase_cat-core"/>
</dbReference>
<keyword evidence="3" id="KW-1185">Reference proteome</keyword>
<dbReference type="GO" id="GO:0015074">
    <property type="term" value="P:DNA integration"/>
    <property type="evidence" value="ECO:0007669"/>
    <property type="project" value="InterPro"/>
</dbReference>
<dbReference type="Proteomes" id="UP000029453">
    <property type="component" value="Unassembled WGS sequence"/>
</dbReference>
<feature type="domain" description="Integrase catalytic" evidence="1">
    <location>
        <begin position="5"/>
        <end position="46"/>
    </location>
</feature>
<organism evidence="2 3">
    <name type="scientific">Paenibacillus popilliae ATCC 14706</name>
    <dbReference type="NCBI Taxonomy" id="1212764"/>
    <lineage>
        <taxon>Bacteria</taxon>
        <taxon>Bacillati</taxon>
        <taxon>Bacillota</taxon>
        <taxon>Bacilli</taxon>
        <taxon>Bacillales</taxon>
        <taxon>Paenibacillaceae</taxon>
        <taxon>Paenibacillus</taxon>
    </lineage>
</organism>
<dbReference type="EMBL" id="BALG01000269">
    <property type="protein sequence ID" value="GAC43881.1"/>
    <property type="molecule type" value="Genomic_DNA"/>
</dbReference>